<dbReference type="GO" id="GO:0019202">
    <property type="term" value="F:amino acid kinase activity"/>
    <property type="evidence" value="ECO:0007669"/>
    <property type="project" value="TreeGrafter"/>
</dbReference>
<comment type="similarity">
    <text evidence="1">Belongs to the pseudomonas-type ThrB family.</text>
</comment>
<dbReference type="Gene3D" id="3.90.1200.10">
    <property type="match status" value="1"/>
</dbReference>
<keyword evidence="4" id="KW-1185">Reference proteome</keyword>
<dbReference type="InterPro" id="IPR011009">
    <property type="entry name" value="Kinase-like_dom_sf"/>
</dbReference>
<dbReference type="SUPFAM" id="SSF56112">
    <property type="entry name" value="Protein kinase-like (PK-like)"/>
    <property type="match status" value="1"/>
</dbReference>
<dbReference type="EMBL" id="CP016761">
    <property type="protein sequence ID" value="ANX11385.1"/>
    <property type="molecule type" value="Genomic_DNA"/>
</dbReference>
<sequence>MMKLSTMLKVASTVDSEWRSSIAEKILEHWDYDEGSVYAFRYSANFIFVFKKDEETHFLRFNEVSERELSLIEAEMEILDYLAGTSLRTVRPVLSLNGKKIERIEAENGIYYASVFKALPGKQYEINELEKYQFFIWGMTLGKLHGEMKKCDESVHFNRLTWRDHLNSVEKLLPKQETAAKKELANLVSWAESLPVTRENFGLIHYDFELDNQCWENDVAGILDFDDCAYYWYAADIAFALRDLDEQKMTNPLFAEFVNGYESETTLDSDLVEQLPMFNRLHELTMFVKLLRSVDIPDSADHPEWMSNLRKKLVEKIEKYRFSFERLHVNNKELLK</sequence>
<dbReference type="Proteomes" id="UP000077412">
    <property type="component" value="Chromosome"/>
</dbReference>
<dbReference type="InterPro" id="IPR050249">
    <property type="entry name" value="Pseudomonas-type_ThrB"/>
</dbReference>
<evidence type="ECO:0000313" key="3">
    <source>
        <dbReference type="EMBL" id="ANX11385.1"/>
    </source>
</evidence>
<dbReference type="PANTHER" id="PTHR21064">
    <property type="entry name" value="AMINOGLYCOSIDE PHOSPHOTRANSFERASE DOMAIN-CONTAINING PROTEIN-RELATED"/>
    <property type="match status" value="1"/>
</dbReference>
<gene>
    <name evidence="3" type="ORF">ABE41_005150</name>
</gene>
<organism evidence="3 4">
    <name type="scientific">Fictibacillus arsenicus</name>
    <dbReference type="NCBI Taxonomy" id="255247"/>
    <lineage>
        <taxon>Bacteria</taxon>
        <taxon>Bacillati</taxon>
        <taxon>Bacillota</taxon>
        <taxon>Bacilli</taxon>
        <taxon>Bacillales</taxon>
        <taxon>Fictibacillaceae</taxon>
        <taxon>Fictibacillus</taxon>
    </lineage>
</organism>
<dbReference type="InterPro" id="IPR002575">
    <property type="entry name" value="Aminoglycoside_PTrfase"/>
</dbReference>
<dbReference type="RefSeq" id="WP_066287170.1">
    <property type="nucleotide sequence ID" value="NZ_CP016761.1"/>
</dbReference>
<dbReference type="PANTHER" id="PTHR21064:SF6">
    <property type="entry name" value="AMINOGLYCOSIDE PHOSPHOTRANSFERASE DOMAIN-CONTAINING PROTEIN"/>
    <property type="match status" value="1"/>
</dbReference>
<dbReference type="OrthoDB" id="4030632at2"/>
<evidence type="ECO:0000259" key="2">
    <source>
        <dbReference type="Pfam" id="PF01636"/>
    </source>
</evidence>
<dbReference type="STRING" id="255247.ABE41_005150"/>
<evidence type="ECO:0000313" key="4">
    <source>
        <dbReference type="Proteomes" id="UP000077412"/>
    </source>
</evidence>
<reference evidence="3 4" key="1">
    <citation type="submission" date="2016-08" db="EMBL/GenBank/DDBJ databases">
        <title>Complete genome sequence of Fictibacillus arsenicus G25-54, a strain with toxicity to nematodes and a potential arsenic-resistance activity.</title>
        <authorList>
            <person name="Zheng Z."/>
        </authorList>
    </citation>
    <scope>NUCLEOTIDE SEQUENCE [LARGE SCALE GENOMIC DNA]</scope>
    <source>
        <strain evidence="3 4">G25-54</strain>
    </source>
</reference>
<accession>A0A1B1Z1S3</accession>
<evidence type="ECO:0000256" key="1">
    <source>
        <dbReference type="ARBA" id="ARBA00038240"/>
    </source>
</evidence>
<feature type="domain" description="Aminoglycoside phosphotransferase" evidence="2">
    <location>
        <begin position="52"/>
        <end position="261"/>
    </location>
</feature>
<protein>
    <recommendedName>
        <fullName evidence="2">Aminoglycoside phosphotransferase domain-containing protein</fullName>
    </recommendedName>
</protein>
<dbReference type="AlphaFoldDB" id="A0A1B1Z1S3"/>
<proteinExistence type="inferred from homology"/>
<dbReference type="Pfam" id="PF01636">
    <property type="entry name" value="APH"/>
    <property type="match status" value="1"/>
</dbReference>
<dbReference type="KEGG" id="far:ABE41_005150"/>
<name>A0A1B1Z1S3_9BACL</name>